<gene>
    <name evidence="1" type="ORF">A2U01_0019471</name>
</gene>
<dbReference type="PANTHER" id="PTHR31431">
    <property type="entry name" value="NUCLEOPORIN NUP188 HOMOLOG"/>
    <property type="match status" value="1"/>
</dbReference>
<dbReference type="GO" id="GO:0017056">
    <property type="term" value="F:structural constituent of nuclear pore"/>
    <property type="evidence" value="ECO:0007669"/>
    <property type="project" value="InterPro"/>
</dbReference>
<dbReference type="GO" id="GO:0044611">
    <property type="term" value="C:nuclear pore inner ring"/>
    <property type="evidence" value="ECO:0007669"/>
    <property type="project" value="TreeGrafter"/>
</dbReference>
<evidence type="ECO:0000313" key="1">
    <source>
        <dbReference type="EMBL" id="MCH98469.1"/>
    </source>
</evidence>
<proteinExistence type="predicted"/>
<name>A0A392NGX9_9FABA</name>
<dbReference type="AlphaFoldDB" id="A0A392NGX9"/>
<dbReference type="EMBL" id="LXQA010037679">
    <property type="protein sequence ID" value="MCH98469.1"/>
    <property type="molecule type" value="Genomic_DNA"/>
</dbReference>
<dbReference type="Proteomes" id="UP000265520">
    <property type="component" value="Unassembled WGS sequence"/>
</dbReference>
<dbReference type="InterPro" id="IPR044840">
    <property type="entry name" value="Nup188"/>
</dbReference>
<accession>A0A392NGX9</accession>
<protein>
    <submittedName>
        <fullName evidence="1">Nucleoporin Nup188-like protein</fullName>
    </submittedName>
</protein>
<dbReference type="GO" id="GO:0006405">
    <property type="term" value="P:RNA export from nucleus"/>
    <property type="evidence" value="ECO:0007669"/>
    <property type="project" value="TreeGrafter"/>
</dbReference>
<dbReference type="PANTHER" id="PTHR31431:SF1">
    <property type="entry name" value="NUCLEOPORIN NUP188"/>
    <property type="match status" value="1"/>
</dbReference>
<feature type="non-terminal residue" evidence="1">
    <location>
        <position position="81"/>
    </location>
</feature>
<sequence>MVGVFQQAVPVPGIEGLFVPSGTRGRVLKVVGEKTALVRWEYSPSGVYVLLLHLAQDMYLNNKEEVFYTLDLLSRLVSFNT</sequence>
<organism evidence="1 2">
    <name type="scientific">Trifolium medium</name>
    <dbReference type="NCBI Taxonomy" id="97028"/>
    <lineage>
        <taxon>Eukaryota</taxon>
        <taxon>Viridiplantae</taxon>
        <taxon>Streptophyta</taxon>
        <taxon>Embryophyta</taxon>
        <taxon>Tracheophyta</taxon>
        <taxon>Spermatophyta</taxon>
        <taxon>Magnoliopsida</taxon>
        <taxon>eudicotyledons</taxon>
        <taxon>Gunneridae</taxon>
        <taxon>Pentapetalae</taxon>
        <taxon>rosids</taxon>
        <taxon>fabids</taxon>
        <taxon>Fabales</taxon>
        <taxon>Fabaceae</taxon>
        <taxon>Papilionoideae</taxon>
        <taxon>50 kb inversion clade</taxon>
        <taxon>NPAAA clade</taxon>
        <taxon>Hologalegina</taxon>
        <taxon>IRL clade</taxon>
        <taxon>Trifolieae</taxon>
        <taxon>Trifolium</taxon>
    </lineage>
</organism>
<reference evidence="1 2" key="1">
    <citation type="journal article" date="2018" name="Front. Plant Sci.">
        <title>Red Clover (Trifolium pratense) and Zigzag Clover (T. medium) - A Picture of Genomic Similarities and Differences.</title>
        <authorList>
            <person name="Dluhosova J."/>
            <person name="Istvanek J."/>
            <person name="Nedelnik J."/>
            <person name="Repkova J."/>
        </authorList>
    </citation>
    <scope>NUCLEOTIDE SEQUENCE [LARGE SCALE GENOMIC DNA]</scope>
    <source>
        <strain evidence="2">cv. 10/8</strain>
        <tissue evidence="1">Leaf</tissue>
    </source>
</reference>
<comment type="caution">
    <text evidence="1">The sequence shown here is derived from an EMBL/GenBank/DDBJ whole genome shotgun (WGS) entry which is preliminary data.</text>
</comment>
<dbReference type="GO" id="GO:0006606">
    <property type="term" value="P:protein import into nucleus"/>
    <property type="evidence" value="ECO:0007669"/>
    <property type="project" value="TreeGrafter"/>
</dbReference>
<keyword evidence="2" id="KW-1185">Reference proteome</keyword>
<evidence type="ECO:0000313" key="2">
    <source>
        <dbReference type="Proteomes" id="UP000265520"/>
    </source>
</evidence>